<dbReference type="EMBL" id="RCCB01000010">
    <property type="protein sequence ID" value="RLJ34714.1"/>
    <property type="molecule type" value="Genomic_DNA"/>
</dbReference>
<feature type="domain" description="Fibronectin type-III" evidence="3">
    <location>
        <begin position="29"/>
        <end position="120"/>
    </location>
</feature>
<dbReference type="PROSITE" id="PS51257">
    <property type="entry name" value="PROKAR_LIPOPROTEIN"/>
    <property type="match status" value="1"/>
</dbReference>
<keyword evidence="6" id="KW-1185">Reference proteome</keyword>
<dbReference type="PROSITE" id="PS50853">
    <property type="entry name" value="FN3"/>
    <property type="match status" value="2"/>
</dbReference>
<name>A0A497V756_9FLAO</name>
<evidence type="ECO:0000256" key="2">
    <source>
        <dbReference type="SAM" id="SignalP"/>
    </source>
</evidence>
<dbReference type="PANTHER" id="PTHR46708">
    <property type="entry name" value="TENASCIN"/>
    <property type="match status" value="1"/>
</dbReference>
<dbReference type="InterPro" id="IPR050991">
    <property type="entry name" value="ECM_Regulatory_Proteins"/>
</dbReference>
<comment type="caution">
    <text evidence="5">The sequence shown here is derived from an EMBL/GenBank/DDBJ whole genome shotgun (WGS) entry which is preliminary data.</text>
</comment>
<dbReference type="InterPro" id="IPR036116">
    <property type="entry name" value="FN3_sf"/>
</dbReference>
<keyword evidence="2" id="KW-0732">Signal</keyword>
<dbReference type="AlphaFoldDB" id="A0A497V756"/>
<gene>
    <name evidence="4" type="ORF">B0G92_1430</name>
    <name evidence="5" type="ORF">CLV50_0074</name>
</gene>
<evidence type="ECO:0000313" key="7">
    <source>
        <dbReference type="Proteomes" id="UP000275027"/>
    </source>
</evidence>
<dbReference type="InterPro" id="IPR003961">
    <property type="entry name" value="FN3_dom"/>
</dbReference>
<dbReference type="InterPro" id="IPR013783">
    <property type="entry name" value="Ig-like_fold"/>
</dbReference>
<keyword evidence="1" id="KW-0677">Repeat</keyword>
<dbReference type="Proteomes" id="UP000275027">
    <property type="component" value="Unassembled WGS sequence"/>
</dbReference>
<evidence type="ECO:0000256" key="1">
    <source>
        <dbReference type="ARBA" id="ARBA00022737"/>
    </source>
</evidence>
<accession>A0A497V756</accession>
<evidence type="ECO:0000313" key="4">
    <source>
        <dbReference type="EMBL" id="PKW29785.1"/>
    </source>
</evidence>
<evidence type="ECO:0000313" key="5">
    <source>
        <dbReference type="EMBL" id="RLJ34714.1"/>
    </source>
</evidence>
<dbReference type="Proteomes" id="UP000233767">
    <property type="component" value="Unassembled WGS sequence"/>
</dbReference>
<sequence>MKTKITAFATLFLFVLLMGCSGGDDGGSNCGKVESVTFSTTPVAVTLYFTGGTNANSFKVEYGPTGFRQGTGTSVVTSNTQIEVTGLVPSTTYDFYITGICSDTENSTPYKLSSVTTQASQCTGTTSVQFGQLYPNEIDLQFTYSGGYAEYYEVEYGPVGFTLGTGTKATTSFGTSSKTLTGIQASTTYDFYVRSYCASGEKTPFVKFSYTTMNGCPKPTNLSSWIVSGSCNSGTATRAFSWSYLAGTPQSYTISIVQGATDNPAEGNTFVTSTTGISISNMFCNWRAFYVRANCTGNDSSEWAGPYYF</sequence>
<dbReference type="RefSeq" id="WP_101471579.1">
    <property type="nucleotide sequence ID" value="NZ_PJND01000007.1"/>
</dbReference>
<protein>
    <recommendedName>
        <fullName evidence="3">Fibronectin type-III domain-containing protein</fullName>
    </recommendedName>
</protein>
<dbReference type="Gene3D" id="2.60.40.10">
    <property type="entry name" value="Immunoglobulins"/>
    <property type="match status" value="2"/>
</dbReference>
<feature type="signal peptide" evidence="2">
    <location>
        <begin position="1"/>
        <end position="23"/>
    </location>
</feature>
<organism evidence="5 7">
    <name type="scientific">Flavobacterium lindanitolerans</name>
    <dbReference type="NCBI Taxonomy" id="428988"/>
    <lineage>
        <taxon>Bacteria</taxon>
        <taxon>Pseudomonadati</taxon>
        <taxon>Bacteroidota</taxon>
        <taxon>Flavobacteriia</taxon>
        <taxon>Flavobacteriales</taxon>
        <taxon>Flavobacteriaceae</taxon>
        <taxon>Flavobacterium</taxon>
    </lineage>
</organism>
<reference evidence="4 6" key="1">
    <citation type="submission" date="2017-12" db="EMBL/GenBank/DDBJ databases">
        <title>Genomic Encyclopedia of Type Strains, Phase III (KMG-III): the genomes of soil and plant-associated and newly described type strains.</title>
        <authorList>
            <person name="Whitman W."/>
        </authorList>
    </citation>
    <scope>NUCLEOTIDE SEQUENCE [LARGE SCALE GENOMIC DNA]</scope>
    <source>
        <strain evidence="4 6">IP-10</strain>
    </source>
</reference>
<dbReference type="SUPFAM" id="SSF49265">
    <property type="entry name" value="Fibronectin type III"/>
    <property type="match status" value="1"/>
</dbReference>
<dbReference type="EMBL" id="PJND01000007">
    <property type="protein sequence ID" value="PKW29785.1"/>
    <property type="molecule type" value="Genomic_DNA"/>
</dbReference>
<evidence type="ECO:0000259" key="3">
    <source>
        <dbReference type="PROSITE" id="PS50853"/>
    </source>
</evidence>
<feature type="chain" id="PRO_5041166641" description="Fibronectin type-III domain-containing protein" evidence="2">
    <location>
        <begin position="24"/>
        <end position="309"/>
    </location>
</feature>
<proteinExistence type="predicted"/>
<feature type="domain" description="Fibronectin type-III" evidence="3">
    <location>
        <begin position="124"/>
        <end position="215"/>
    </location>
</feature>
<reference evidence="5 7" key="2">
    <citation type="submission" date="2018-10" db="EMBL/GenBank/DDBJ databases">
        <title>Genomic Encyclopedia of Archaeal and Bacterial Type Strains, Phase II (KMG-II): from individual species to whole genera.</title>
        <authorList>
            <person name="Goeker M."/>
        </authorList>
    </citation>
    <scope>NUCLEOTIDE SEQUENCE [LARGE SCALE GENOMIC DNA]</scope>
    <source>
        <strain evidence="5 7">DSM 21886</strain>
    </source>
</reference>
<dbReference type="PANTHER" id="PTHR46708:SF2">
    <property type="entry name" value="FIBRONECTIN TYPE-III DOMAIN-CONTAINING PROTEIN"/>
    <property type="match status" value="1"/>
</dbReference>
<evidence type="ECO:0000313" key="6">
    <source>
        <dbReference type="Proteomes" id="UP000233767"/>
    </source>
</evidence>